<comment type="caution">
    <text evidence="9">The sequence shown here is derived from an EMBL/GenBank/DDBJ whole genome shotgun (WGS) entry which is preliminary data.</text>
</comment>
<feature type="transmembrane region" description="Helical" evidence="8">
    <location>
        <begin position="220"/>
        <end position="240"/>
    </location>
</feature>
<feature type="transmembrane region" description="Helical" evidence="8">
    <location>
        <begin position="329"/>
        <end position="351"/>
    </location>
</feature>
<dbReference type="Pfam" id="PF03845">
    <property type="entry name" value="Spore_permease"/>
    <property type="match status" value="1"/>
</dbReference>
<dbReference type="EMBL" id="JAVDSB010000001">
    <property type="protein sequence ID" value="MDR6550283.1"/>
    <property type="molecule type" value="Genomic_DNA"/>
</dbReference>
<protein>
    <submittedName>
        <fullName evidence="9">Spore germination protein (Amino acid permease)</fullName>
    </submittedName>
</protein>
<feature type="transmembrane region" description="Helical" evidence="8">
    <location>
        <begin position="84"/>
        <end position="105"/>
    </location>
</feature>
<evidence type="ECO:0000256" key="8">
    <source>
        <dbReference type="SAM" id="Phobius"/>
    </source>
</evidence>
<name>A0ABU1NS78_9BACL</name>
<evidence type="ECO:0000256" key="7">
    <source>
        <dbReference type="ARBA" id="ARBA00023136"/>
    </source>
</evidence>
<evidence type="ECO:0000256" key="3">
    <source>
        <dbReference type="ARBA" id="ARBA00022448"/>
    </source>
</evidence>
<dbReference type="Proteomes" id="UP001267290">
    <property type="component" value="Unassembled WGS sequence"/>
</dbReference>
<feature type="transmembrane region" description="Helical" evidence="8">
    <location>
        <begin position="303"/>
        <end position="323"/>
    </location>
</feature>
<feature type="transmembrane region" description="Helical" evidence="8">
    <location>
        <begin position="125"/>
        <end position="145"/>
    </location>
</feature>
<reference evidence="9 10" key="1">
    <citation type="submission" date="2023-07" db="EMBL/GenBank/DDBJ databases">
        <title>Sorghum-associated microbial communities from plants grown in Nebraska, USA.</title>
        <authorList>
            <person name="Schachtman D."/>
        </authorList>
    </citation>
    <scope>NUCLEOTIDE SEQUENCE [LARGE SCALE GENOMIC DNA]</scope>
    <source>
        <strain evidence="9 10">CC258</strain>
    </source>
</reference>
<evidence type="ECO:0000313" key="10">
    <source>
        <dbReference type="Proteomes" id="UP001267290"/>
    </source>
</evidence>
<comment type="subcellular location">
    <subcellularLocation>
        <location evidence="1">Membrane</location>
        <topology evidence="1">Multi-pass membrane protein</topology>
    </subcellularLocation>
</comment>
<feature type="transmembrane region" description="Helical" evidence="8">
    <location>
        <begin position="269"/>
        <end position="291"/>
    </location>
</feature>
<evidence type="ECO:0000256" key="1">
    <source>
        <dbReference type="ARBA" id="ARBA00004141"/>
    </source>
</evidence>
<dbReference type="PANTHER" id="PTHR34975:SF2">
    <property type="entry name" value="SPORE GERMINATION PROTEIN A2"/>
    <property type="match status" value="1"/>
</dbReference>
<keyword evidence="5 8" id="KW-0812">Transmembrane</keyword>
<gene>
    <name evidence="9" type="ORF">J2736_001466</name>
</gene>
<comment type="similarity">
    <text evidence="2">Belongs to the amino acid-polyamine-organocation (APC) superfamily. Spore germination protein (SGP) (TC 2.A.3.9) family.</text>
</comment>
<evidence type="ECO:0000256" key="5">
    <source>
        <dbReference type="ARBA" id="ARBA00022692"/>
    </source>
</evidence>
<sequence>MKSTEQPRLTISPFLVLVLIHSMQFGPEYLAMSIKPIQLAGQDAWVSVVLWGLIFHVIIWMMYQILNHNETDLVHIHQHFFGKLVGGALNFGFIIYFLLVASYLIRQFIEIIQVWLFPDLVTWTLALALLMLVYYIVAGGFRVIVGICMVSLVRYVTIFALFFPVAYFHFNNLTPIFDHSVIDIIQAGKEMTFPYLGVESLFFCYTFIESPKKSQKWAHIANVLSTVSYLLIIIFALLMFKPEQLSKEIWPQLTKYKFIHFPFIERFEYIGAVAQILWVIPIICFGLWAASRMCKLMFTVKQLTALPILLVLVFTIVCLIPNHTRISSVQSMLSGIGFYIVLVYIPFLYIVDMVRMKVRRTV</sequence>
<feature type="transmembrane region" description="Helical" evidence="8">
    <location>
        <begin position="152"/>
        <end position="171"/>
    </location>
</feature>
<dbReference type="InterPro" id="IPR004761">
    <property type="entry name" value="Spore_GerAB"/>
</dbReference>
<keyword evidence="4" id="KW-0309">Germination</keyword>
<keyword evidence="10" id="KW-1185">Reference proteome</keyword>
<keyword evidence="6 8" id="KW-1133">Transmembrane helix</keyword>
<proteinExistence type="inferred from homology"/>
<dbReference type="NCBIfam" id="TIGR00912">
    <property type="entry name" value="2A0309"/>
    <property type="match status" value="1"/>
</dbReference>
<evidence type="ECO:0000313" key="9">
    <source>
        <dbReference type="EMBL" id="MDR6550283.1"/>
    </source>
</evidence>
<keyword evidence="3" id="KW-0813">Transport</keyword>
<feature type="transmembrane region" description="Helical" evidence="8">
    <location>
        <begin position="44"/>
        <end position="63"/>
    </location>
</feature>
<organism evidence="9 10">
    <name type="scientific">Paenibacillus qinlingensis</name>
    <dbReference type="NCBI Taxonomy" id="1837343"/>
    <lineage>
        <taxon>Bacteria</taxon>
        <taxon>Bacillati</taxon>
        <taxon>Bacillota</taxon>
        <taxon>Bacilli</taxon>
        <taxon>Bacillales</taxon>
        <taxon>Paenibacillaceae</taxon>
        <taxon>Paenibacillus</taxon>
    </lineage>
</organism>
<evidence type="ECO:0000256" key="4">
    <source>
        <dbReference type="ARBA" id="ARBA00022544"/>
    </source>
</evidence>
<feature type="transmembrane region" description="Helical" evidence="8">
    <location>
        <begin position="191"/>
        <end position="208"/>
    </location>
</feature>
<accession>A0ABU1NS78</accession>
<keyword evidence="7 8" id="KW-0472">Membrane</keyword>
<evidence type="ECO:0000256" key="6">
    <source>
        <dbReference type="ARBA" id="ARBA00022989"/>
    </source>
</evidence>
<feature type="transmembrane region" description="Helical" evidence="8">
    <location>
        <begin position="12"/>
        <end position="32"/>
    </location>
</feature>
<evidence type="ECO:0000256" key="2">
    <source>
        <dbReference type="ARBA" id="ARBA00007998"/>
    </source>
</evidence>
<dbReference type="RefSeq" id="WP_310224814.1">
    <property type="nucleotide sequence ID" value="NZ_JAVDSB010000001.1"/>
</dbReference>
<dbReference type="PANTHER" id="PTHR34975">
    <property type="entry name" value="SPORE GERMINATION PROTEIN A2"/>
    <property type="match status" value="1"/>
</dbReference>